<comment type="pathway">
    <text evidence="2">Glycan biosynthesis; alginate biosynthesis.</text>
</comment>
<gene>
    <name evidence="8" type="ORF">CLORY_43380</name>
</gene>
<evidence type="ECO:0000256" key="5">
    <source>
        <dbReference type="ARBA" id="ARBA00022764"/>
    </source>
</evidence>
<dbReference type="EMBL" id="MZGV01000102">
    <property type="protein sequence ID" value="OPJ56110.1"/>
    <property type="molecule type" value="Genomic_DNA"/>
</dbReference>
<dbReference type="GO" id="GO:0016740">
    <property type="term" value="F:transferase activity"/>
    <property type="evidence" value="ECO:0007669"/>
    <property type="project" value="UniProtKB-KW"/>
</dbReference>
<dbReference type="InterPro" id="IPR031811">
    <property type="entry name" value="ALGX/ALGJ_SGNH-like"/>
</dbReference>
<dbReference type="RefSeq" id="WP_169911714.1">
    <property type="nucleotide sequence ID" value="NZ_MZGV01000102.1"/>
</dbReference>
<sequence length="404" mass="47029">MNNLFLKKKITCIIFISLVFIFSFSNFINSFPKIKEDILNAKVTNIKQTNDFVKRLDSTINDSIRSKYTFIESYGTLQLLLGKHEINNFDFAVDKDGFIHDSYFFSGITDKYADRLASGISRFRDQLKAYGTEVLVMTPPDKAYDGKINGYTGIPYTNSSKDIDKYYAYLDKYNVNHIDLRPELIKSGLSKEQLYYKTDHHWTTRASFIAFRELVDNINKLYNYNIDADGYYRDWNNYQKIEYKNSFLGSYGRKIGTIYSGLDDFELALPKFNTSFKFERFQAGNMKKYEGSFEDTLINKSILNISDVFTRDMYSCYLDGVLYPYGKITNNLNRKGPRILLIRDSYSSALASFLATAFSEVDVLYPIQFDGDVNKFIKQNNYDLVIFSGYCGTLMQNLYWYLPK</sequence>
<proteinExistence type="predicted"/>
<keyword evidence="3" id="KW-0808">Transferase</keyword>
<dbReference type="STRING" id="1450648.CLORY_43380"/>
<organism evidence="8 9">
    <name type="scientific">Clostridium oryzae</name>
    <dbReference type="NCBI Taxonomy" id="1450648"/>
    <lineage>
        <taxon>Bacteria</taxon>
        <taxon>Bacillati</taxon>
        <taxon>Bacillota</taxon>
        <taxon>Clostridia</taxon>
        <taxon>Eubacteriales</taxon>
        <taxon>Clostridiaceae</taxon>
        <taxon>Clostridium</taxon>
    </lineage>
</organism>
<keyword evidence="9" id="KW-1185">Reference proteome</keyword>
<evidence type="ECO:0000313" key="9">
    <source>
        <dbReference type="Proteomes" id="UP000190080"/>
    </source>
</evidence>
<comment type="caution">
    <text evidence="8">The sequence shown here is derived from an EMBL/GenBank/DDBJ whole genome shotgun (WGS) entry which is preliminary data.</text>
</comment>
<reference evidence="8 9" key="1">
    <citation type="submission" date="2017-03" db="EMBL/GenBank/DDBJ databases">
        <title>Genome sequence of Clostridium oryzae DSM 28571.</title>
        <authorList>
            <person name="Poehlein A."/>
            <person name="Daniel R."/>
        </authorList>
    </citation>
    <scope>NUCLEOTIDE SEQUENCE [LARGE SCALE GENOMIC DNA]</scope>
    <source>
        <strain evidence="8 9">DSM 28571</strain>
    </source>
</reference>
<dbReference type="Pfam" id="PF16822">
    <property type="entry name" value="ALGX"/>
    <property type="match status" value="1"/>
</dbReference>
<dbReference type="UniPathway" id="UPA00286"/>
<dbReference type="AlphaFoldDB" id="A0A1V4I899"/>
<evidence type="ECO:0000256" key="2">
    <source>
        <dbReference type="ARBA" id="ARBA00005182"/>
    </source>
</evidence>
<dbReference type="Proteomes" id="UP000190080">
    <property type="component" value="Unassembled WGS sequence"/>
</dbReference>
<dbReference type="SUPFAM" id="SSF52266">
    <property type="entry name" value="SGNH hydrolase"/>
    <property type="match status" value="1"/>
</dbReference>
<evidence type="ECO:0000313" key="8">
    <source>
        <dbReference type="EMBL" id="OPJ56110.1"/>
    </source>
</evidence>
<feature type="domain" description="AlgX/AlgJ SGNH hydrolase-like" evidence="7">
    <location>
        <begin position="117"/>
        <end position="221"/>
    </location>
</feature>
<dbReference type="GO" id="GO:0042121">
    <property type="term" value="P:alginic acid biosynthetic process"/>
    <property type="evidence" value="ECO:0007669"/>
    <property type="project" value="UniProtKB-UniPathway"/>
</dbReference>
<name>A0A1V4I899_9CLOT</name>
<evidence type="ECO:0000256" key="3">
    <source>
        <dbReference type="ARBA" id="ARBA00022679"/>
    </source>
</evidence>
<comment type="subcellular location">
    <subcellularLocation>
        <location evidence="1">Periplasm</location>
    </subcellularLocation>
</comment>
<evidence type="ECO:0000256" key="6">
    <source>
        <dbReference type="ARBA" id="ARBA00022841"/>
    </source>
</evidence>
<evidence type="ECO:0000256" key="1">
    <source>
        <dbReference type="ARBA" id="ARBA00004418"/>
    </source>
</evidence>
<accession>A0A1V4I899</accession>
<protein>
    <recommendedName>
        <fullName evidence="7">AlgX/AlgJ SGNH hydrolase-like domain-containing protein</fullName>
    </recommendedName>
</protein>
<keyword evidence="6" id="KW-0016">Alginate biosynthesis</keyword>
<evidence type="ECO:0000256" key="4">
    <source>
        <dbReference type="ARBA" id="ARBA00022729"/>
    </source>
</evidence>
<keyword evidence="5" id="KW-0574">Periplasm</keyword>
<evidence type="ECO:0000259" key="7">
    <source>
        <dbReference type="Pfam" id="PF16822"/>
    </source>
</evidence>
<keyword evidence="4" id="KW-0732">Signal</keyword>
<dbReference type="GO" id="GO:0042597">
    <property type="term" value="C:periplasmic space"/>
    <property type="evidence" value="ECO:0007669"/>
    <property type="project" value="UniProtKB-SubCell"/>
</dbReference>